<dbReference type="SUPFAM" id="SSF56349">
    <property type="entry name" value="DNA breaking-rejoining enzymes"/>
    <property type="match status" value="1"/>
</dbReference>
<feature type="non-terminal residue" evidence="3">
    <location>
        <position position="1"/>
    </location>
</feature>
<reference evidence="3" key="1">
    <citation type="submission" date="2018-05" db="EMBL/GenBank/DDBJ databases">
        <authorList>
            <person name="Lanie J.A."/>
            <person name="Ng W.-L."/>
            <person name="Kazmierczak K.M."/>
            <person name="Andrzejewski T.M."/>
            <person name="Davidsen T.M."/>
            <person name="Wayne K.J."/>
            <person name="Tettelin H."/>
            <person name="Glass J.I."/>
            <person name="Rusch D."/>
            <person name="Podicherti R."/>
            <person name="Tsui H.-C.T."/>
            <person name="Winkler M.E."/>
        </authorList>
    </citation>
    <scope>NUCLEOTIDE SEQUENCE</scope>
</reference>
<dbReference type="GO" id="GO:0003677">
    <property type="term" value="F:DNA binding"/>
    <property type="evidence" value="ECO:0007669"/>
    <property type="project" value="UniProtKB-KW"/>
</dbReference>
<keyword evidence="1" id="KW-0238">DNA-binding</keyword>
<evidence type="ECO:0000256" key="1">
    <source>
        <dbReference type="ARBA" id="ARBA00023125"/>
    </source>
</evidence>
<proteinExistence type="predicted"/>
<dbReference type="InterPro" id="IPR010998">
    <property type="entry name" value="Integrase_recombinase_N"/>
</dbReference>
<evidence type="ECO:0008006" key="4">
    <source>
        <dbReference type="Google" id="ProtNLM"/>
    </source>
</evidence>
<feature type="non-terminal residue" evidence="3">
    <location>
        <position position="205"/>
    </location>
</feature>
<dbReference type="GO" id="GO:0006310">
    <property type="term" value="P:DNA recombination"/>
    <property type="evidence" value="ECO:0007669"/>
    <property type="project" value="UniProtKB-KW"/>
</dbReference>
<dbReference type="GO" id="GO:0015074">
    <property type="term" value="P:DNA integration"/>
    <property type="evidence" value="ECO:0007669"/>
    <property type="project" value="InterPro"/>
</dbReference>
<protein>
    <recommendedName>
        <fullName evidence="4">Core-binding (CB) domain-containing protein</fullName>
    </recommendedName>
</protein>
<dbReference type="EMBL" id="UINC01226413">
    <property type="protein sequence ID" value="SVE56885.1"/>
    <property type="molecule type" value="Genomic_DNA"/>
</dbReference>
<keyword evidence="2" id="KW-0233">DNA recombination</keyword>
<gene>
    <name evidence="3" type="ORF">METZ01_LOCUS509739</name>
</gene>
<accession>A0A383EKT3</accession>
<organism evidence="3">
    <name type="scientific">marine metagenome</name>
    <dbReference type="NCBI Taxonomy" id="408172"/>
    <lineage>
        <taxon>unclassified sequences</taxon>
        <taxon>metagenomes</taxon>
        <taxon>ecological metagenomes</taxon>
    </lineage>
</organism>
<dbReference type="InterPro" id="IPR013762">
    <property type="entry name" value="Integrase-like_cat_sf"/>
</dbReference>
<evidence type="ECO:0000313" key="3">
    <source>
        <dbReference type="EMBL" id="SVE56885.1"/>
    </source>
</evidence>
<sequence>MVKIKLNKETRDLQEDAQAKVTKNNYQGDWLKFISYVKNEHNCHPLDVDDNESAYALVSNYIEWIYQNINAKIFKGISEKEDRKKISQKQNPYYKTNYKASTVQRILAAITYNYRNHQLSEKSENFGKSILFDRQNIDINKTISSIVRKDKDKKVGQAKELLKKDIIKIIDSINKDSEDLADIRDEALILIGFYSFCRRSEVLNM</sequence>
<dbReference type="InterPro" id="IPR011010">
    <property type="entry name" value="DNA_brk_join_enz"/>
</dbReference>
<name>A0A383EKT3_9ZZZZ</name>
<dbReference type="Gene3D" id="1.10.443.10">
    <property type="entry name" value="Intergrase catalytic core"/>
    <property type="match status" value="1"/>
</dbReference>
<evidence type="ECO:0000256" key="2">
    <source>
        <dbReference type="ARBA" id="ARBA00023172"/>
    </source>
</evidence>
<dbReference type="AlphaFoldDB" id="A0A383EKT3"/>
<dbReference type="Gene3D" id="1.10.150.130">
    <property type="match status" value="1"/>
</dbReference>